<dbReference type="KEGG" id="mpk:VL20_1365"/>
<name>A0A0K1RXU0_9CHRO</name>
<dbReference type="Proteomes" id="UP000068167">
    <property type="component" value="Chromosome"/>
</dbReference>
<keyword evidence="2" id="KW-1185">Reference proteome</keyword>
<reference evidence="1 2" key="1">
    <citation type="journal article" date="2016" name="Stand. Genomic Sci.">
        <title>Complete genome sequence and genomic characterization of Microcystis panniformis FACHB 1757 by third-generation sequencing.</title>
        <authorList>
            <person name="Zhang J.Y."/>
            <person name="Guan R."/>
            <person name="Zhang H.J."/>
            <person name="Li H."/>
            <person name="Xiao P."/>
            <person name="Yu G.L."/>
            <person name="Du L."/>
            <person name="Cao D.M."/>
            <person name="Zhu B.C."/>
            <person name="Li R.H."/>
            <person name="Lu Z.H."/>
        </authorList>
    </citation>
    <scope>NUCLEOTIDE SEQUENCE [LARGE SCALE GENOMIC DNA]</scope>
    <source>
        <strain evidence="1 2">FACHB-1757</strain>
    </source>
</reference>
<gene>
    <name evidence="1" type="ORF">VL20_1365</name>
</gene>
<dbReference type="AlphaFoldDB" id="A0A0K1RXU0"/>
<proteinExistence type="predicted"/>
<dbReference type="EMBL" id="CP011339">
    <property type="protein sequence ID" value="AKV66536.1"/>
    <property type="molecule type" value="Genomic_DNA"/>
</dbReference>
<protein>
    <submittedName>
        <fullName evidence="1">Uncharacterized protein</fullName>
    </submittedName>
</protein>
<dbReference type="PATRIC" id="fig|1638788.3.peg.1368"/>
<accession>A0A0K1RXU0</accession>
<sequence length="42" mass="4838">MLTPPTFLITFVNVCAMETSSLVWFPRLYDCIFQKTGTACYK</sequence>
<organism evidence="1 2">
    <name type="scientific">Microcystis panniformis FACHB-1757</name>
    <dbReference type="NCBI Taxonomy" id="1638788"/>
    <lineage>
        <taxon>Bacteria</taxon>
        <taxon>Bacillati</taxon>
        <taxon>Cyanobacteriota</taxon>
        <taxon>Cyanophyceae</taxon>
        <taxon>Oscillatoriophycideae</taxon>
        <taxon>Chroococcales</taxon>
        <taxon>Microcystaceae</taxon>
        <taxon>Microcystis</taxon>
    </lineage>
</organism>
<evidence type="ECO:0000313" key="1">
    <source>
        <dbReference type="EMBL" id="AKV66536.1"/>
    </source>
</evidence>
<evidence type="ECO:0000313" key="2">
    <source>
        <dbReference type="Proteomes" id="UP000068167"/>
    </source>
</evidence>